<accession>A0A4T0X5S5</accession>
<reference evidence="2 3" key="1">
    <citation type="journal article" date="2019" name="Front. Genet.">
        <title>Whole-Genome Sequencing of the Opportunistic Yeast Pathogen Candida inconspicua Uncovers Its Hybrid Origin.</title>
        <authorList>
            <person name="Mixao V."/>
            <person name="Hansen A.P."/>
            <person name="Saus E."/>
            <person name="Boekhout T."/>
            <person name="Lass-Florl C."/>
            <person name="Gabaldon T."/>
        </authorList>
    </citation>
    <scope>NUCLEOTIDE SEQUENCE [LARGE SCALE GENOMIC DNA]</scope>
    <source>
        <strain evidence="2 3">CBS 180</strain>
    </source>
</reference>
<dbReference type="OrthoDB" id="4092852at2759"/>
<comment type="caution">
    <text evidence="2">The sequence shown here is derived from an EMBL/GenBank/DDBJ whole genome shotgun (WGS) entry which is preliminary data.</text>
</comment>
<sequence length="177" mass="20519">MSPIREIKLYRYYESKHNASETTTKSKNTNKKARTLLHKLLLKADGYFKQETDDSEKFKARLVAKRFTQALGQNYLETFSPVISLNSIRFSLSMSTIDGWHICQMDAKIAFLNGEPKYEVYFEPPDGCGKQQNEIWKLNKALYGLKHALLIIHHTMLNEDKDFESSKLDPCIIHLQS</sequence>
<dbReference type="AlphaFoldDB" id="A0A4T0X5S5"/>
<dbReference type="STRING" id="52247.A0A4T0X5S5"/>
<evidence type="ECO:0000259" key="1">
    <source>
        <dbReference type="Pfam" id="PF07727"/>
    </source>
</evidence>
<organism evidence="2 3">
    <name type="scientific">Pichia inconspicua</name>
    <dbReference type="NCBI Taxonomy" id="52247"/>
    <lineage>
        <taxon>Eukaryota</taxon>
        <taxon>Fungi</taxon>
        <taxon>Dikarya</taxon>
        <taxon>Ascomycota</taxon>
        <taxon>Saccharomycotina</taxon>
        <taxon>Pichiomycetes</taxon>
        <taxon>Pichiales</taxon>
        <taxon>Pichiaceae</taxon>
        <taxon>Pichia</taxon>
    </lineage>
</organism>
<gene>
    <name evidence="2" type="ORF">CANINC_001256</name>
</gene>
<evidence type="ECO:0000313" key="3">
    <source>
        <dbReference type="Proteomes" id="UP000307173"/>
    </source>
</evidence>
<proteinExistence type="predicted"/>
<evidence type="ECO:0000313" key="2">
    <source>
        <dbReference type="EMBL" id="TID30164.1"/>
    </source>
</evidence>
<dbReference type="Proteomes" id="UP000307173">
    <property type="component" value="Unassembled WGS sequence"/>
</dbReference>
<feature type="domain" description="Reverse transcriptase Ty1/copia-type" evidence="1">
    <location>
        <begin position="49"/>
        <end position="156"/>
    </location>
</feature>
<keyword evidence="3" id="KW-1185">Reference proteome</keyword>
<dbReference type="EMBL" id="SELW01000187">
    <property type="protein sequence ID" value="TID30164.1"/>
    <property type="molecule type" value="Genomic_DNA"/>
</dbReference>
<dbReference type="InterPro" id="IPR013103">
    <property type="entry name" value="RVT_2"/>
</dbReference>
<dbReference type="Pfam" id="PF07727">
    <property type="entry name" value="RVT_2"/>
    <property type="match status" value="1"/>
</dbReference>
<name>A0A4T0X5S5_9ASCO</name>
<protein>
    <recommendedName>
        <fullName evidence="1">Reverse transcriptase Ty1/copia-type domain-containing protein</fullName>
    </recommendedName>
</protein>